<dbReference type="RefSeq" id="WP_238234696.1">
    <property type="nucleotide sequence ID" value="NZ_BPQQ01000018.1"/>
</dbReference>
<name>A0ABQ4SBH9_9HYPH</name>
<evidence type="ECO:0000313" key="8">
    <source>
        <dbReference type="EMBL" id="GJD99814.1"/>
    </source>
</evidence>
<dbReference type="PANTHER" id="PTHR39322:SF1">
    <property type="entry name" value="ISOVALERYL-HOMOSERINE LACTONE SYNTHASE"/>
    <property type="match status" value="1"/>
</dbReference>
<evidence type="ECO:0000256" key="7">
    <source>
        <dbReference type="SAM" id="MobiDB-lite"/>
    </source>
</evidence>
<dbReference type="InterPro" id="IPR016181">
    <property type="entry name" value="Acyl_CoA_acyltransferase"/>
</dbReference>
<dbReference type="Gene3D" id="3.40.630.30">
    <property type="match status" value="1"/>
</dbReference>
<comment type="caution">
    <text evidence="8">The sequence shown here is derived from an EMBL/GenBank/DDBJ whole genome shotgun (WGS) entry which is preliminary data.</text>
</comment>
<comment type="similarity">
    <text evidence="5 6">Belongs to the autoinducer synthase family.</text>
</comment>
<evidence type="ECO:0000256" key="1">
    <source>
        <dbReference type="ARBA" id="ARBA00022654"/>
    </source>
</evidence>
<dbReference type="Proteomes" id="UP001055153">
    <property type="component" value="Unassembled WGS sequence"/>
</dbReference>
<evidence type="ECO:0000256" key="6">
    <source>
        <dbReference type="RuleBase" id="RU361135"/>
    </source>
</evidence>
<dbReference type="InterPro" id="IPR001690">
    <property type="entry name" value="Autoind_synthase"/>
</dbReference>
<evidence type="ECO:0000256" key="4">
    <source>
        <dbReference type="ARBA" id="ARBA00022929"/>
    </source>
</evidence>
<gene>
    <name evidence="8" type="ORF">GMJLKIPL_1732</name>
</gene>
<comment type="catalytic activity">
    <reaction evidence="6">
        <text>a fatty acyl-[ACP] + S-adenosyl-L-methionine = an N-acyl-L-homoserine lactone + S-methyl-5'-thioadenosine + holo-[ACP] + H(+)</text>
        <dbReference type="Rhea" id="RHEA:10096"/>
        <dbReference type="Rhea" id="RHEA-COMP:9685"/>
        <dbReference type="Rhea" id="RHEA-COMP:14125"/>
        <dbReference type="ChEBI" id="CHEBI:15378"/>
        <dbReference type="ChEBI" id="CHEBI:17509"/>
        <dbReference type="ChEBI" id="CHEBI:55474"/>
        <dbReference type="ChEBI" id="CHEBI:59789"/>
        <dbReference type="ChEBI" id="CHEBI:64479"/>
        <dbReference type="ChEBI" id="CHEBI:138651"/>
        <dbReference type="EC" id="2.3.1.184"/>
    </reaction>
</comment>
<organism evidence="8 9">
    <name type="scientific">Methylobacterium isbiliense</name>
    <dbReference type="NCBI Taxonomy" id="315478"/>
    <lineage>
        <taxon>Bacteria</taxon>
        <taxon>Pseudomonadati</taxon>
        <taxon>Pseudomonadota</taxon>
        <taxon>Alphaproteobacteria</taxon>
        <taxon>Hyphomicrobiales</taxon>
        <taxon>Methylobacteriaceae</taxon>
        <taxon>Methylobacterium</taxon>
    </lineage>
</organism>
<keyword evidence="1 5" id="KW-0673">Quorum sensing</keyword>
<evidence type="ECO:0000313" key="9">
    <source>
        <dbReference type="Proteomes" id="UP001055153"/>
    </source>
</evidence>
<reference evidence="8" key="1">
    <citation type="journal article" date="2021" name="Front. Microbiol.">
        <title>Comprehensive Comparative Genomics and Phenotyping of Methylobacterium Species.</title>
        <authorList>
            <person name="Alessa O."/>
            <person name="Ogura Y."/>
            <person name="Fujitani Y."/>
            <person name="Takami H."/>
            <person name="Hayashi T."/>
            <person name="Sahin N."/>
            <person name="Tani A."/>
        </authorList>
    </citation>
    <scope>NUCLEOTIDE SEQUENCE</scope>
    <source>
        <strain evidence="8">DSM 17168</strain>
    </source>
</reference>
<dbReference type="Pfam" id="PF00765">
    <property type="entry name" value="Autoind_synth"/>
    <property type="match status" value="1"/>
</dbReference>
<dbReference type="SUPFAM" id="SSF55729">
    <property type="entry name" value="Acyl-CoA N-acyltransferases (Nat)"/>
    <property type="match status" value="1"/>
</dbReference>
<proteinExistence type="inferred from homology"/>
<accession>A0ABQ4SBH9</accession>
<protein>
    <recommendedName>
        <fullName evidence="6">Acyl-homoserine-lactone synthase</fullName>
        <ecNumber evidence="6">2.3.1.184</ecNumber>
    </recommendedName>
    <alternativeName>
        <fullName evidence="6">Autoinducer synthesis protein</fullName>
    </alternativeName>
</protein>
<keyword evidence="3 6" id="KW-0949">S-adenosyl-L-methionine</keyword>
<sequence>MIRLHVIDRGNRGAYTDALDQHFVLRKQIYMDEQGWRALRAVDGRERDQFDTEDSVYLLALDPHGQVAGGTRLLPSQGPTLLSDVFPHLADARGFTRAPEIWEWTRFFVAPRFREDGRLSRLAGIVATGMIEHCLARGIPRLNAVGETYWVPKVSELGWRPRPLGLPLAHDGLSICAFTVEMTQAALSTTRAVYGVEGSSLHRPQAERAARPRHAPHPDLTARLAGAPGQRPITLDRDSA</sequence>
<evidence type="ECO:0000256" key="5">
    <source>
        <dbReference type="PROSITE-ProRule" id="PRU00533"/>
    </source>
</evidence>
<keyword evidence="9" id="KW-1185">Reference proteome</keyword>
<evidence type="ECO:0000256" key="2">
    <source>
        <dbReference type="ARBA" id="ARBA00022679"/>
    </source>
</evidence>
<evidence type="ECO:0000256" key="3">
    <source>
        <dbReference type="ARBA" id="ARBA00022691"/>
    </source>
</evidence>
<keyword evidence="2 6" id="KW-0808">Transferase</keyword>
<reference evidence="8" key="2">
    <citation type="submission" date="2021-08" db="EMBL/GenBank/DDBJ databases">
        <authorList>
            <person name="Tani A."/>
            <person name="Ola A."/>
            <person name="Ogura Y."/>
            <person name="Katsura K."/>
            <person name="Hayashi T."/>
        </authorList>
    </citation>
    <scope>NUCLEOTIDE SEQUENCE</scope>
    <source>
        <strain evidence="8">DSM 17168</strain>
    </source>
</reference>
<dbReference type="PRINTS" id="PR01549">
    <property type="entry name" value="AUTOINDCRSYN"/>
</dbReference>
<dbReference type="EC" id="2.3.1.184" evidence="6"/>
<dbReference type="PROSITE" id="PS51187">
    <property type="entry name" value="AUTOINDUCER_SYNTH_2"/>
    <property type="match status" value="1"/>
</dbReference>
<keyword evidence="4 5" id="KW-0071">Autoinducer synthesis</keyword>
<feature type="region of interest" description="Disordered" evidence="7">
    <location>
        <begin position="198"/>
        <end position="240"/>
    </location>
</feature>
<dbReference type="PANTHER" id="PTHR39322">
    <property type="entry name" value="ACYL-HOMOSERINE-LACTONE SYNTHASE"/>
    <property type="match status" value="1"/>
</dbReference>
<dbReference type="EMBL" id="BPQQ01000018">
    <property type="protein sequence ID" value="GJD99814.1"/>
    <property type="molecule type" value="Genomic_DNA"/>
</dbReference>